<keyword evidence="1" id="KW-1133">Transmembrane helix</keyword>
<feature type="transmembrane region" description="Helical" evidence="1">
    <location>
        <begin position="29"/>
        <end position="54"/>
    </location>
</feature>
<keyword evidence="3" id="KW-1185">Reference proteome</keyword>
<dbReference type="EMBL" id="AZJJ01000001">
    <property type="protein sequence ID" value="ETD27235.1"/>
    <property type="molecule type" value="Genomic_DNA"/>
</dbReference>
<proteinExistence type="predicted"/>
<name>V8CJM6_9HELI</name>
<reference evidence="2 3" key="1">
    <citation type="submission" date="2013-10" db="EMBL/GenBank/DDBJ databases">
        <title>The Genome Sequence of Helicobacter canis NCTC 12740.</title>
        <authorList>
            <consortium name="The Broad Institute Genomics Platform"/>
            <person name="Earl A."/>
            <person name="Fox J.G."/>
            <person name="Shen Z."/>
            <person name="Young S.K."/>
            <person name="Zeng Q."/>
            <person name="Gargeya S."/>
            <person name="Fitzgerald M."/>
            <person name="Abouelleil A."/>
            <person name="Alvarado L."/>
            <person name="Chapman S.B."/>
            <person name="Gainer-Dewar J."/>
            <person name="Goldberg J."/>
            <person name="Griggs A."/>
            <person name="Gujja S."/>
            <person name="Hansen M."/>
            <person name="Howarth C."/>
            <person name="Imamovic A."/>
            <person name="Ireland A."/>
            <person name="Larimer J."/>
            <person name="McCowan C."/>
            <person name="Murphy C."/>
            <person name="Pearson M."/>
            <person name="Poon T.W."/>
            <person name="Priest M."/>
            <person name="Roberts A."/>
            <person name="Saif S."/>
            <person name="Shea T."/>
            <person name="Sykes S."/>
            <person name="Wortman J."/>
            <person name="Nusbaum C."/>
            <person name="Birren B."/>
        </authorList>
    </citation>
    <scope>NUCLEOTIDE SEQUENCE [LARGE SCALE GENOMIC DNA]</scope>
    <source>
        <strain evidence="2 3">NCTC 12740</strain>
    </source>
</reference>
<dbReference type="STRING" id="1357399.HMPREF2087_00144"/>
<organism evidence="2 3">
    <name type="scientific">Helicobacter canis NCTC 12740</name>
    <dbReference type="NCBI Taxonomy" id="1357399"/>
    <lineage>
        <taxon>Bacteria</taxon>
        <taxon>Pseudomonadati</taxon>
        <taxon>Campylobacterota</taxon>
        <taxon>Epsilonproteobacteria</taxon>
        <taxon>Campylobacterales</taxon>
        <taxon>Helicobacteraceae</taxon>
        <taxon>Helicobacter</taxon>
    </lineage>
</organism>
<dbReference type="AlphaFoldDB" id="V8CJM6"/>
<dbReference type="RefSeq" id="WP_023929034.1">
    <property type="nucleotide sequence ID" value="NZ_KI669458.1"/>
</dbReference>
<protein>
    <submittedName>
        <fullName evidence="2">Uncharacterized protein</fullName>
    </submittedName>
</protein>
<keyword evidence="1" id="KW-0812">Transmembrane</keyword>
<dbReference type="PATRIC" id="fig|1357399.3.peg.149"/>
<gene>
    <name evidence="2" type="ORF">HMPREF2087_00144</name>
</gene>
<dbReference type="Proteomes" id="UP000018688">
    <property type="component" value="Unassembled WGS sequence"/>
</dbReference>
<accession>V8CJM6</accession>
<evidence type="ECO:0000313" key="3">
    <source>
        <dbReference type="Proteomes" id="UP000018688"/>
    </source>
</evidence>
<sequence length="125" mass="13786">MLDSKVRSNACTIDRGVRVSPYFARYSRAFVMLEIVFALVVIGVAFGILAQFYLSRSASGELPVAELDIVQEKALQELESKIAPKPHIILGNDGLFCEGELFSTTQSQSTFKLFVPQVCDKPKSP</sequence>
<evidence type="ECO:0000256" key="1">
    <source>
        <dbReference type="SAM" id="Phobius"/>
    </source>
</evidence>
<dbReference type="HOGENOM" id="CLU_1989534_0_0_7"/>
<dbReference type="OrthoDB" id="5329550at2"/>
<evidence type="ECO:0000313" key="2">
    <source>
        <dbReference type="EMBL" id="ETD27235.1"/>
    </source>
</evidence>
<comment type="caution">
    <text evidence="2">The sequence shown here is derived from an EMBL/GenBank/DDBJ whole genome shotgun (WGS) entry which is preliminary data.</text>
</comment>
<keyword evidence="1" id="KW-0472">Membrane</keyword>